<organism evidence="1 2">
    <name type="scientific">Gracilibacillus ureilyticus</name>
    <dbReference type="NCBI Taxonomy" id="531814"/>
    <lineage>
        <taxon>Bacteria</taxon>
        <taxon>Bacillati</taxon>
        <taxon>Bacillota</taxon>
        <taxon>Bacilli</taxon>
        <taxon>Bacillales</taxon>
        <taxon>Bacillaceae</taxon>
        <taxon>Gracilibacillus</taxon>
    </lineage>
</organism>
<dbReference type="AlphaFoldDB" id="A0A1H9W289"/>
<proteinExistence type="predicted"/>
<name>A0A1H9W289_9BACI</name>
<reference evidence="1 2" key="1">
    <citation type="submission" date="2016-10" db="EMBL/GenBank/DDBJ databases">
        <authorList>
            <person name="de Groot N.N."/>
        </authorList>
    </citation>
    <scope>NUCLEOTIDE SEQUENCE [LARGE SCALE GENOMIC DNA]</scope>
    <source>
        <strain evidence="1 2">CGMCC 1.7727</strain>
    </source>
</reference>
<evidence type="ECO:0000313" key="2">
    <source>
        <dbReference type="Proteomes" id="UP000199687"/>
    </source>
</evidence>
<protein>
    <recommendedName>
        <fullName evidence="3">N-acetyltransferase domain-containing protein</fullName>
    </recommendedName>
</protein>
<dbReference type="STRING" id="531814.SAMN04487944_1339"/>
<keyword evidence="2" id="KW-1185">Reference proteome</keyword>
<dbReference type="EMBL" id="FOGL01000033">
    <property type="protein sequence ID" value="SES28070.1"/>
    <property type="molecule type" value="Genomic_DNA"/>
</dbReference>
<gene>
    <name evidence="1" type="ORF">SAMN04487944_1339</name>
</gene>
<evidence type="ECO:0000313" key="1">
    <source>
        <dbReference type="EMBL" id="SES28070.1"/>
    </source>
</evidence>
<dbReference type="Proteomes" id="UP000199687">
    <property type="component" value="Unassembled WGS sequence"/>
</dbReference>
<sequence>MHLQPTNSLTEQAFTEFFGQETSLIKEDEMKQYGYFLYDNHKVIAYFALFPVDKISYWLRAFVMKQGAPVTLPITIIQSAEQLTADYGASQLYIHSKSEAVDDLLKQIGYQQEKQGPNRIFEGTWWINKALIVDKCSTY</sequence>
<dbReference type="InterPro" id="IPR016181">
    <property type="entry name" value="Acyl_CoA_acyltransferase"/>
</dbReference>
<evidence type="ECO:0008006" key="3">
    <source>
        <dbReference type="Google" id="ProtNLM"/>
    </source>
</evidence>
<dbReference type="SUPFAM" id="SSF55729">
    <property type="entry name" value="Acyl-CoA N-acyltransferases (Nat)"/>
    <property type="match status" value="1"/>
</dbReference>
<accession>A0A1H9W289</accession>